<dbReference type="EMBL" id="CP021324">
    <property type="protein sequence ID" value="ARS64831.1"/>
    <property type="molecule type" value="Genomic_DNA"/>
</dbReference>
<dbReference type="RefSeq" id="WP_086907876.1">
    <property type="nucleotide sequence ID" value="NZ_CP021324.1"/>
</dbReference>
<keyword evidence="2" id="KW-1185">Reference proteome</keyword>
<gene>
    <name evidence="1" type="ORF">NMSP_1216</name>
</gene>
<sequence length="170" mass="19313">MTISVRLSEDIEKLLRDDAQNEKKNISEIVNSALEKYYFMHKYFDSINAHHLDPVVLEQFFKLADTPEKVQKIADAGAVMTNKFISYHEPSNKSLSVHLELVERFLKIHSIHTTITKKSDKTIVVGVHPFGNVLSQILCQGISSTLKPFVTNTETKFDDGTFTIEISTKD</sequence>
<dbReference type="Proteomes" id="UP000249949">
    <property type="component" value="Chromosome"/>
</dbReference>
<evidence type="ECO:0000313" key="2">
    <source>
        <dbReference type="Proteomes" id="UP000249949"/>
    </source>
</evidence>
<dbReference type="GeneID" id="32901665"/>
<name>A0A2Z2HLF8_9ARCH</name>
<dbReference type="KEGG" id="nct:NMSP_1216"/>
<reference evidence="1 2" key="1">
    <citation type="journal article" date="2017" name="Environ. Microbiol.">
        <title>Genome and epigenome of a novel marine Thaumarchaeota strain suggest viral infection, phosphorothioation DNA modification and multiple restriction systems.</title>
        <authorList>
            <person name="Ahlgren N.A."/>
            <person name="Chen Y."/>
            <person name="Needham D.M."/>
            <person name="Parada A.E."/>
            <person name="Sachdeva R."/>
            <person name="Trinh V."/>
            <person name="Chen T."/>
            <person name="Fuhrman J.A."/>
        </authorList>
    </citation>
    <scope>NUCLEOTIDE SEQUENCE [LARGE SCALE GENOMIC DNA]</scope>
    <source>
        <strain evidence="1 2">SPOT01</strain>
    </source>
</reference>
<proteinExistence type="predicted"/>
<dbReference type="AlphaFoldDB" id="A0A2Z2HLF8"/>
<organism evidence="1 2">
    <name type="scientific">Candidatus Nitrosomarinus catalinensis</name>
    <dbReference type="NCBI Taxonomy" id="1898749"/>
    <lineage>
        <taxon>Archaea</taxon>
        <taxon>Nitrososphaerota</taxon>
        <taxon>Nitrososphaeria</taxon>
        <taxon>Nitrosopumilales</taxon>
        <taxon>Nitrosopumilaceae</taxon>
        <taxon>Candidatus Nitrosomarinus</taxon>
    </lineage>
</organism>
<evidence type="ECO:0000313" key="1">
    <source>
        <dbReference type="EMBL" id="ARS64831.1"/>
    </source>
</evidence>
<accession>A0A2Z2HLF8</accession>
<protein>
    <submittedName>
        <fullName evidence="1">Uncharacterized protein</fullName>
    </submittedName>
</protein>